<evidence type="ECO:0000313" key="3">
    <source>
        <dbReference type="Proteomes" id="UP000295735"/>
    </source>
</evidence>
<gene>
    <name evidence="1" type="ORF">ERX35_004780</name>
    <name evidence="2" type="ORF">KFV11_05515</name>
</gene>
<dbReference type="AlphaFoldDB" id="A0A9Q9F0E0"/>
<name>A0A9Q9F0E0_9STAP</name>
<evidence type="ECO:0000313" key="4">
    <source>
        <dbReference type="Proteomes" id="UP001057381"/>
    </source>
</evidence>
<reference evidence="2" key="2">
    <citation type="submission" date="2021-04" db="EMBL/GenBank/DDBJ databases">
        <title>Complete Genome Sequences of Macrococcus spp. from dog and cattle.</title>
        <authorList>
            <person name="Schwendener S."/>
            <person name="Perreten V."/>
        </authorList>
    </citation>
    <scope>NUCLEOTIDE SEQUENCE</scope>
    <source>
        <strain evidence="2">Epi0143-OL</strain>
    </source>
</reference>
<proteinExistence type="predicted"/>
<dbReference type="RefSeq" id="WP_149458773.1">
    <property type="nucleotide sequence ID" value="NZ_CP073809.1"/>
</dbReference>
<sequence>MANEYQWVRNEREQLLAKLQHLSDSEFNYNFGFGGGSIKAVLLKIASAYHSSFGQSDTPHLHHSGVQDYKNSLSALNFDDVLESFNQVNRLMDSEQDHYETIQKNIVNEFRQLGQIDVMLHLLENSDYPVASRTAKREKVTERRNMRITRL</sequence>
<evidence type="ECO:0000313" key="1">
    <source>
        <dbReference type="EMBL" id="KAA1040310.1"/>
    </source>
</evidence>
<dbReference type="EMBL" id="SCWC02000002">
    <property type="protein sequence ID" value="KAA1040310.1"/>
    <property type="molecule type" value="Genomic_DNA"/>
</dbReference>
<reference evidence="1 3" key="1">
    <citation type="submission" date="2019-09" db="EMBL/GenBank/DDBJ databases">
        <authorList>
            <person name="Mazhar S."/>
            <person name="Altermann E."/>
            <person name="Hill C."/>
            <person name="Mcauliffe O."/>
        </authorList>
    </citation>
    <scope>NUCLEOTIDE SEQUENCE [LARGE SCALE GENOMIC DNA]</scope>
    <source>
        <strain evidence="1 3">ATCC 51831</strain>
    </source>
</reference>
<protein>
    <submittedName>
        <fullName evidence="2">Uncharacterized protein</fullName>
    </submittedName>
</protein>
<evidence type="ECO:0000313" key="2">
    <source>
        <dbReference type="EMBL" id="UTH12747.1"/>
    </source>
</evidence>
<dbReference type="KEGG" id="mequ:KFV11_05515"/>
<keyword evidence="3" id="KW-1185">Reference proteome</keyword>
<accession>A0A9Q9F0E0</accession>
<dbReference type="Proteomes" id="UP001057381">
    <property type="component" value="Chromosome"/>
</dbReference>
<dbReference type="EMBL" id="CP073809">
    <property type="protein sequence ID" value="UTH12747.1"/>
    <property type="molecule type" value="Genomic_DNA"/>
</dbReference>
<dbReference type="Proteomes" id="UP000295735">
    <property type="component" value="Unassembled WGS sequence"/>
</dbReference>
<organism evidence="2 4">
    <name type="scientific">Macrococcus equipercicus</name>
    <dbReference type="NCBI Taxonomy" id="69967"/>
    <lineage>
        <taxon>Bacteria</taxon>
        <taxon>Bacillati</taxon>
        <taxon>Bacillota</taxon>
        <taxon>Bacilli</taxon>
        <taxon>Bacillales</taxon>
        <taxon>Staphylococcaceae</taxon>
        <taxon>Macrococcus</taxon>
    </lineage>
</organism>
<dbReference type="OrthoDB" id="2417837at2"/>